<sequence>MDNNSTLPPSTNDFHLSQVQRKLVRVMENEFLFESPCPEALPRVMVLDGCNIARGSCGPQRENRRLDVQFIPVGQSIVKFGKDLFYKCLPNVELIRGYSNHGFMASNNSSLYCTPLDPDYEKVAFRRRFWTKARRMEIVRSIDVLLSKLEEKCRVYDFSSLANTYNPYTSFQFTQMVKSQRMLKVRSVEDLQKKATDANISLSRVAAINSLV</sequence>
<name>A0AC35TW59_9BILA</name>
<protein>
    <submittedName>
        <fullName evidence="2">RNase NYN domain-containing protein</fullName>
    </submittedName>
</protein>
<reference evidence="2" key="1">
    <citation type="submission" date="2016-11" db="UniProtKB">
        <authorList>
            <consortium name="WormBaseParasite"/>
        </authorList>
    </citation>
    <scope>IDENTIFICATION</scope>
    <source>
        <strain evidence="2">KR3021</strain>
    </source>
</reference>
<proteinExistence type="predicted"/>
<dbReference type="Proteomes" id="UP000095286">
    <property type="component" value="Unplaced"/>
</dbReference>
<evidence type="ECO:0000313" key="2">
    <source>
        <dbReference type="WBParaSite" id="RSKR_0000468800.1"/>
    </source>
</evidence>
<accession>A0AC35TW59</accession>
<organism evidence="1 2">
    <name type="scientific">Rhabditophanes sp. KR3021</name>
    <dbReference type="NCBI Taxonomy" id="114890"/>
    <lineage>
        <taxon>Eukaryota</taxon>
        <taxon>Metazoa</taxon>
        <taxon>Ecdysozoa</taxon>
        <taxon>Nematoda</taxon>
        <taxon>Chromadorea</taxon>
        <taxon>Rhabditida</taxon>
        <taxon>Tylenchina</taxon>
        <taxon>Panagrolaimomorpha</taxon>
        <taxon>Strongyloidoidea</taxon>
        <taxon>Alloionematidae</taxon>
        <taxon>Rhabditophanes</taxon>
    </lineage>
</organism>
<dbReference type="WBParaSite" id="RSKR_0000468800.1">
    <property type="protein sequence ID" value="RSKR_0000468800.1"/>
    <property type="gene ID" value="RSKR_0000468800"/>
</dbReference>
<evidence type="ECO:0000313" key="1">
    <source>
        <dbReference type="Proteomes" id="UP000095286"/>
    </source>
</evidence>